<proteinExistence type="predicted"/>
<protein>
    <recommendedName>
        <fullName evidence="4">Prepilin-type N-terminal cleavage/methylation domain-containing protein</fullName>
    </recommendedName>
</protein>
<keyword evidence="1" id="KW-0812">Transmembrane</keyword>
<evidence type="ECO:0000256" key="1">
    <source>
        <dbReference type="SAM" id="Phobius"/>
    </source>
</evidence>
<feature type="transmembrane region" description="Helical" evidence="1">
    <location>
        <begin position="25"/>
        <end position="46"/>
    </location>
</feature>
<evidence type="ECO:0008006" key="4">
    <source>
        <dbReference type="Google" id="ProtNLM"/>
    </source>
</evidence>
<name>A0ABW2RMN2_9BACL</name>
<comment type="caution">
    <text evidence="2">The sequence shown here is derived from an EMBL/GenBank/DDBJ whole genome shotgun (WGS) entry which is preliminary data.</text>
</comment>
<keyword evidence="1" id="KW-0472">Membrane</keyword>
<keyword evidence="3" id="KW-1185">Reference proteome</keyword>
<reference evidence="3" key="1">
    <citation type="journal article" date="2019" name="Int. J. Syst. Evol. Microbiol.">
        <title>The Global Catalogue of Microorganisms (GCM) 10K type strain sequencing project: providing services to taxonomists for standard genome sequencing and annotation.</title>
        <authorList>
            <consortium name="The Broad Institute Genomics Platform"/>
            <consortium name="The Broad Institute Genome Sequencing Center for Infectious Disease"/>
            <person name="Wu L."/>
            <person name="Ma J."/>
        </authorList>
    </citation>
    <scope>NUCLEOTIDE SEQUENCE [LARGE SCALE GENOMIC DNA]</scope>
    <source>
        <strain evidence="3">CGMCC 1.12942</strain>
    </source>
</reference>
<sequence length="174" mass="19643">MTGKSTKNAGLRTALSERAESGYTYIELMITFMLLLILLPVIFFVAHTFESNLKKMVGRQELQLEYMAFRPLVERDIAQATNFIAEDGMLVLICPDGKAVRYAAKKRQVIRQVKEAGAGQFTGTTVVLRHVYFMGFYPEEHGVQLDIGLQNWLADLDMKIFIGGRTTAHHATNR</sequence>
<evidence type="ECO:0000313" key="2">
    <source>
        <dbReference type="EMBL" id="MFC7442256.1"/>
    </source>
</evidence>
<dbReference type="Proteomes" id="UP001596500">
    <property type="component" value="Unassembled WGS sequence"/>
</dbReference>
<dbReference type="RefSeq" id="WP_379866020.1">
    <property type="nucleotide sequence ID" value="NZ_JBHTBW010000047.1"/>
</dbReference>
<evidence type="ECO:0000313" key="3">
    <source>
        <dbReference type="Proteomes" id="UP001596500"/>
    </source>
</evidence>
<accession>A0ABW2RMN2</accession>
<keyword evidence="1" id="KW-1133">Transmembrane helix</keyword>
<gene>
    <name evidence="2" type="ORF">ACFQNG_14285</name>
</gene>
<organism evidence="2 3">
    <name type="scientific">Laceyella putida</name>
    <dbReference type="NCBI Taxonomy" id="110101"/>
    <lineage>
        <taxon>Bacteria</taxon>
        <taxon>Bacillati</taxon>
        <taxon>Bacillota</taxon>
        <taxon>Bacilli</taxon>
        <taxon>Bacillales</taxon>
        <taxon>Thermoactinomycetaceae</taxon>
        <taxon>Laceyella</taxon>
    </lineage>
</organism>
<dbReference type="EMBL" id="JBHTBW010000047">
    <property type="protein sequence ID" value="MFC7442256.1"/>
    <property type="molecule type" value="Genomic_DNA"/>
</dbReference>